<protein>
    <submittedName>
        <fullName evidence="1">XRE family transcriptional regulator</fullName>
    </submittedName>
</protein>
<name>A0ABS7R5H9_9ACTN</name>
<comment type="caution">
    <text evidence="1">The sequence shown here is derived from an EMBL/GenBank/DDBJ whole genome shotgun (WGS) entry which is preliminary data.</text>
</comment>
<evidence type="ECO:0000313" key="2">
    <source>
        <dbReference type="Proteomes" id="UP001198565"/>
    </source>
</evidence>
<proteinExistence type="predicted"/>
<dbReference type="Proteomes" id="UP001198565">
    <property type="component" value="Unassembled WGS sequence"/>
</dbReference>
<accession>A0ABS7R5H9</accession>
<sequence>MHTAAVKSSTWASWAETSNVGDIALEQLLHDTRAIAADYLTADPVALFIRTCALRDRVFRLLEGHQPPRQSTELYVAGGYLCALLAWMSSDLGQLRDADTQGRTAWLCAELADHNGLRAWTLSTRSKVAFWDGRLRDAVNYARQGALYTAPGTVGTLLACQEADAWSVLGARDETDTALQRASQARETQRGQDDIGGLFSCPPLRHANYASAAHLRCGDPQRALAEATAALTQQAGHAYGTVAQVHISAAGAHLALNSPDGAAQALQPVFALPPERRLAPVTARVQELARPLTQTRLVGTVARSLRQRIEDFALDSASRHALTTS</sequence>
<gene>
    <name evidence="1" type="ORF">K7472_31345</name>
</gene>
<reference evidence="1 2" key="1">
    <citation type="submission" date="2021-08" db="EMBL/GenBank/DDBJ databases">
        <title>Streptomyces sp. PTM05 isolated from lichen.</title>
        <authorList>
            <person name="Somphong A."/>
            <person name="Phongsopitanun W."/>
            <person name="Tanasupawat S."/>
        </authorList>
    </citation>
    <scope>NUCLEOTIDE SEQUENCE [LARGE SCALE GENOMIC DNA]</scope>
    <source>
        <strain evidence="1 2">Ptm05</strain>
    </source>
</reference>
<dbReference type="EMBL" id="JAINVZ010000040">
    <property type="protein sequence ID" value="MBY8889304.1"/>
    <property type="molecule type" value="Genomic_DNA"/>
</dbReference>
<keyword evidence="2" id="KW-1185">Reference proteome</keyword>
<evidence type="ECO:0000313" key="1">
    <source>
        <dbReference type="EMBL" id="MBY8889304.1"/>
    </source>
</evidence>
<organism evidence="1 2">
    <name type="scientific">Streptantibioticus parmotrematis</name>
    <dbReference type="NCBI Taxonomy" id="2873249"/>
    <lineage>
        <taxon>Bacteria</taxon>
        <taxon>Bacillati</taxon>
        <taxon>Actinomycetota</taxon>
        <taxon>Actinomycetes</taxon>
        <taxon>Kitasatosporales</taxon>
        <taxon>Streptomycetaceae</taxon>
        <taxon>Streptantibioticus</taxon>
    </lineage>
</organism>